<evidence type="ECO:0000313" key="7">
    <source>
        <dbReference type="EMBL" id="THU45868.1"/>
    </source>
</evidence>
<evidence type="ECO:0000256" key="2">
    <source>
        <dbReference type="ARBA" id="ARBA00022819"/>
    </source>
</evidence>
<keyword evidence="8" id="KW-1185">Reference proteome</keyword>
<dbReference type="InterPro" id="IPR018467">
    <property type="entry name" value="CCT_CS"/>
</dbReference>
<keyword evidence="4" id="KW-0539">Nucleus</keyword>
<dbReference type="SMART" id="SM00979">
    <property type="entry name" value="TIFY"/>
    <property type="match status" value="1"/>
</dbReference>
<dbReference type="GO" id="GO:0031347">
    <property type="term" value="P:regulation of defense response"/>
    <property type="evidence" value="ECO:0007669"/>
    <property type="project" value="UniProtKB-UniRule"/>
</dbReference>
<keyword evidence="2 4" id="KW-1184">Jasmonic acid signaling pathway</keyword>
<dbReference type="PANTHER" id="PTHR33077:SF140">
    <property type="entry name" value="PROTEIN TIFY 10B"/>
    <property type="match status" value="1"/>
</dbReference>
<dbReference type="AlphaFoldDB" id="A0A4S8ICL4"/>
<comment type="domain">
    <text evidence="4">The jas domain is required for interaction with COI1.</text>
</comment>
<accession>A0A4S8ICL4</accession>
<dbReference type="Pfam" id="PF09425">
    <property type="entry name" value="Jas_motif"/>
    <property type="match status" value="1"/>
</dbReference>
<comment type="similarity">
    <text evidence="1 4">Belongs to the TIFY/JAZ family.</text>
</comment>
<evidence type="ECO:0000256" key="1">
    <source>
        <dbReference type="ARBA" id="ARBA00008614"/>
    </source>
</evidence>
<dbReference type="Proteomes" id="UP000317650">
    <property type="component" value="Chromosome 2"/>
</dbReference>
<dbReference type="Pfam" id="PF06200">
    <property type="entry name" value="tify"/>
    <property type="match status" value="1"/>
</dbReference>
<dbReference type="InterPro" id="IPR040390">
    <property type="entry name" value="TIFY/JAZ"/>
</dbReference>
<feature type="region of interest" description="Disordered" evidence="5">
    <location>
        <begin position="46"/>
        <end position="71"/>
    </location>
</feature>
<organism evidence="7 8">
    <name type="scientific">Musa balbisiana</name>
    <name type="common">Banana</name>
    <dbReference type="NCBI Taxonomy" id="52838"/>
    <lineage>
        <taxon>Eukaryota</taxon>
        <taxon>Viridiplantae</taxon>
        <taxon>Streptophyta</taxon>
        <taxon>Embryophyta</taxon>
        <taxon>Tracheophyta</taxon>
        <taxon>Spermatophyta</taxon>
        <taxon>Magnoliopsida</taxon>
        <taxon>Liliopsida</taxon>
        <taxon>Zingiberales</taxon>
        <taxon>Musaceae</taxon>
        <taxon>Musa</taxon>
    </lineage>
</organism>
<sequence>MEMAARKQGKTNFAVTCSLLSRYIKEKGSIAELGIGMGRRPEYAAKGKSQAFRPPPTTMSLLPGADVSSVEDGKKEEDISSAGNAMELFPQRAGFVPSLAAVAEDASEQERNQLTIFYGGKVMVFDNFPAKKAKDLLQLASKGSSTAQKSSHLSRTGQPNLSYLPIARNASLQRFLEKRKDRISGRAPYHVTASPETVNPVKQEKSGSWLGLGPQFSFPSLSLSSEHTR</sequence>
<dbReference type="InterPro" id="IPR010399">
    <property type="entry name" value="Tify_dom"/>
</dbReference>
<proteinExistence type="inferred from homology"/>
<dbReference type="GO" id="GO:2000022">
    <property type="term" value="P:regulation of jasmonic acid mediated signaling pathway"/>
    <property type="evidence" value="ECO:0007669"/>
    <property type="project" value="UniProtKB-UniRule"/>
</dbReference>
<feature type="region of interest" description="Disordered" evidence="5">
    <location>
        <begin position="186"/>
        <end position="229"/>
    </location>
</feature>
<keyword evidence="3" id="KW-0832">Ubl conjugation</keyword>
<gene>
    <name evidence="7" type="ORF">C4D60_Mb02t22510</name>
</gene>
<dbReference type="STRING" id="52838.A0A4S8ICL4"/>
<evidence type="ECO:0000256" key="3">
    <source>
        <dbReference type="ARBA" id="ARBA00022843"/>
    </source>
</evidence>
<evidence type="ECO:0000256" key="4">
    <source>
        <dbReference type="RuleBase" id="RU369065"/>
    </source>
</evidence>
<evidence type="ECO:0000259" key="6">
    <source>
        <dbReference type="PROSITE" id="PS51320"/>
    </source>
</evidence>
<dbReference type="GO" id="GO:0005634">
    <property type="term" value="C:nucleus"/>
    <property type="evidence" value="ECO:0007669"/>
    <property type="project" value="UniProtKB-SubCell"/>
</dbReference>
<comment type="subcellular location">
    <subcellularLocation>
        <location evidence="4">Nucleus</location>
    </subcellularLocation>
</comment>
<evidence type="ECO:0000256" key="5">
    <source>
        <dbReference type="SAM" id="MobiDB-lite"/>
    </source>
</evidence>
<reference evidence="7 8" key="1">
    <citation type="journal article" date="2019" name="Nat. Plants">
        <title>Genome sequencing of Musa balbisiana reveals subgenome evolution and function divergence in polyploid bananas.</title>
        <authorList>
            <person name="Yao X."/>
        </authorList>
    </citation>
    <scope>NUCLEOTIDE SEQUENCE [LARGE SCALE GENOMIC DNA]</scope>
    <source>
        <strain evidence="8">cv. DH-PKW</strain>
        <tissue evidence="7">Leaves</tissue>
    </source>
</reference>
<dbReference type="GO" id="GO:0009611">
    <property type="term" value="P:response to wounding"/>
    <property type="evidence" value="ECO:0007669"/>
    <property type="project" value="UniProtKB-UniRule"/>
</dbReference>
<evidence type="ECO:0000313" key="8">
    <source>
        <dbReference type="Proteomes" id="UP000317650"/>
    </source>
</evidence>
<dbReference type="PROSITE" id="PS51320">
    <property type="entry name" value="TIFY"/>
    <property type="match status" value="1"/>
</dbReference>
<dbReference type="EMBL" id="PYDT01000011">
    <property type="protein sequence ID" value="THU45868.1"/>
    <property type="molecule type" value="Genomic_DNA"/>
</dbReference>
<protein>
    <recommendedName>
        <fullName evidence="4">Protein TIFY</fullName>
    </recommendedName>
    <alternativeName>
        <fullName evidence="4">Jasmonate ZIM domain-containing protein</fullName>
    </alternativeName>
</protein>
<name>A0A4S8ICL4_MUSBA</name>
<feature type="compositionally biased region" description="Low complexity" evidence="5">
    <location>
        <begin position="214"/>
        <end position="229"/>
    </location>
</feature>
<feature type="domain" description="Tify" evidence="6">
    <location>
        <begin position="107"/>
        <end position="142"/>
    </location>
</feature>
<comment type="function">
    <text evidence="4">Repressor of jasmonate responses.</text>
</comment>
<comment type="caution">
    <text evidence="7">The sequence shown here is derived from an EMBL/GenBank/DDBJ whole genome shotgun (WGS) entry which is preliminary data.</text>
</comment>
<dbReference type="PANTHER" id="PTHR33077">
    <property type="entry name" value="PROTEIN TIFY 4A-RELATED-RELATED"/>
    <property type="match status" value="1"/>
</dbReference>